<dbReference type="PROSITE" id="PS00778">
    <property type="entry name" value="HIS_ACID_PHOSPHAT_2"/>
    <property type="match status" value="1"/>
</dbReference>
<dbReference type="GO" id="GO:0003993">
    <property type="term" value="F:acid phosphatase activity"/>
    <property type="evidence" value="ECO:0007669"/>
    <property type="project" value="TreeGrafter"/>
</dbReference>
<protein>
    <recommendedName>
        <fullName evidence="2">3-phytase</fullName>
        <ecNumber evidence="2">3.1.3.8</ecNumber>
    </recommendedName>
</protein>
<dbReference type="GO" id="GO:0016158">
    <property type="term" value="F:inositol hexakisphosphate 3-phosphatase activity"/>
    <property type="evidence" value="ECO:0007669"/>
    <property type="project" value="UniProtKB-EC"/>
</dbReference>
<dbReference type="EC" id="3.1.3.8" evidence="2"/>
<dbReference type="AlphaFoldDB" id="A0A6G1GKP2"/>
<dbReference type="PANTHER" id="PTHR20963">
    <property type="entry name" value="MULTIPLE INOSITOL POLYPHOSPHATE PHOSPHATASE-RELATED"/>
    <property type="match status" value="1"/>
</dbReference>
<organism evidence="4 5">
    <name type="scientific">Aulographum hederae CBS 113979</name>
    <dbReference type="NCBI Taxonomy" id="1176131"/>
    <lineage>
        <taxon>Eukaryota</taxon>
        <taxon>Fungi</taxon>
        <taxon>Dikarya</taxon>
        <taxon>Ascomycota</taxon>
        <taxon>Pezizomycotina</taxon>
        <taxon>Dothideomycetes</taxon>
        <taxon>Pleosporomycetidae</taxon>
        <taxon>Aulographales</taxon>
        <taxon>Aulographaceae</taxon>
    </lineage>
</organism>
<dbReference type="Proteomes" id="UP000800041">
    <property type="component" value="Unassembled WGS sequence"/>
</dbReference>
<comment type="similarity">
    <text evidence="1">Belongs to the histidine acid phosphatase family.</text>
</comment>
<dbReference type="PANTHER" id="PTHR20963:SF43">
    <property type="entry name" value="PUTATIVE (AFU_ORTHOLOGUE AFUA_7G01240)-RELATED"/>
    <property type="match status" value="1"/>
</dbReference>
<proteinExistence type="inferred from homology"/>
<dbReference type="InterPro" id="IPR029033">
    <property type="entry name" value="His_PPase_superfam"/>
</dbReference>
<reference evidence="4" key="1">
    <citation type="journal article" date="2020" name="Stud. Mycol.">
        <title>101 Dothideomycetes genomes: a test case for predicting lifestyles and emergence of pathogens.</title>
        <authorList>
            <person name="Haridas S."/>
            <person name="Albert R."/>
            <person name="Binder M."/>
            <person name="Bloem J."/>
            <person name="Labutti K."/>
            <person name="Salamov A."/>
            <person name="Andreopoulos B."/>
            <person name="Baker S."/>
            <person name="Barry K."/>
            <person name="Bills G."/>
            <person name="Bluhm B."/>
            <person name="Cannon C."/>
            <person name="Castanera R."/>
            <person name="Culley D."/>
            <person name="Daum C."/>
            <person name="Ezra D."/>
            <person name="Gonzalez J."/>
            <person name="Henrissat B."/>
            <person name="Kuo A."/>
            <person name="Liang C."/>
            <person name="Lipzen A."/>
            <person name="Lutzoni F."/>
            <person name="Magnuson J."/>
            <person name="Mondo S."/>
            <person name="Nolan M."/>
            <person name="Ohm R."/>
            <person name="Pangilinan J."/>
            <person name="Park H.-J."/>
            <person name="Ramirez L."/>
            <person name="Alfaro M."/>
            <person name="Sun H."/>
            <person name="Tritt A."/>
            <person name="Yoshinaga Y."/>
            <person name="Zwiers L.-H."/>
            <person name="Turgeon B."/>
            <person name="Goodwin S."/>
            <person name="Spatafora J."/>
            <person name="Crous P."/>
            <person name="Grigoriev I."/>
        </authorList>
    </citation>
    <scope>NUCLEOTIDE SEQUENCE</scope>
    <source>
        <strain evidence="4">CBS 113979</strain>
    </source>
</reference>
<dbReference type="SUPFAM" id="SSF53254">
    <property type="entry name" value="Phosphoglycerate mutase-like"/>
    <property type="match status" value="1"/>
</dbReference>
<dbReference type="Pfam" id="PF00328">
    <property type="entry name" value="His_Phos_2"/>
    <property type="match status" value="1"/>
</dbReference>
<evidence type="ECO:0000313" key="5">
    <source>
        <dbReference type="Proteomes" id="UP000800041"/>
    </source>
</evidence>
<dbReference type="InterPro" id="IPR000560">
    <property type="entry name" value="His_Pase_clade-2"/>
</dbReference>
<dbReference type="InterPro" id="IPR033379">
    <property type="entry name" value="Acid_Pase_AS"/>
</dbReference>
<evidence type="ECO:0000313" key="4">
    <source>
        <dbReference type="EMBL" id="KAF1981533.1"/>
    </source>
</evidence>
<dbReference type="Gene3D" id="3.40.50.1240">
    <property type="entry name" value="Phosphoglycerate mutase-like"/>
    <property type="match status" value="1"/>
</dbReference>
<dbReference type="OrthoDB" id="6509975at2759"/>
<evidence type="ECO:0000256" key="1">
    <source>
        <dbReference type="ARBA" id="ARBA00005375"/>
    </source>
</evidence>
<dbReference type="EMBL" id="ML977197">
    <property type="protein sequence ID" value="KAF1981533.1"/>
    <property type="molecule type" value="Genomic_DNA"/>
</dbReference>
<accession>A0A6G1GKP2</accession>
<name>A0A6G1GKP2_9PEZI</name>
<evidence type="ECO:0000256" key="3">
    <source>
        <dbReference type="ARBA" id="ARBA00022801"/>
    </source>
</evidence>
<gene>
    <name evidence="4" type="ORF">K402DRAFT_386205</name>
</gene>
<keyword evidence="3" id="KW-0378">Hydrolase</keyword>
<dbReference type="PROSITE" id="PS00616">
    <property type="entry name" value="HIS_ACID_PHOSPHAT_1"/>
    <property type="match status" value="1"/>
</dbReference>
<keyword evidence="5" id="KW-1185">Reference proteome</keyword>
<evidence type="ECO:0000256" key="2">
    <source>
        <dbReference type="ARBA" id="ARBA00012632"/>
    </source>
</evidence>
<sequence length="537" mass="59146">MRASIVCAIGVAGAAVIEKRQEDSSTVPQYFQTYPELYTGPTLTGEPAALAETNPAPFPGTTYIPPQPLETQAPIIGTPSDGGNIFQLFGQLSHYFPNPDGFGVDEYTLPKGTNITKLHMLHRHGSRCPTAKYGTVDKLLNNTDKWQASGKLSFLNEWTYKLGEQILVPVGKQELFDSGVLHQYLYGNLYPNNGSKIIARSTTQDRMIQSAEYFLAGFFGLRWPDNATLEVIIEEPNFNNSLAGYFACNNSNLPVSTGGTNATKKWASVYLADALERLQGMIDPPDAINITDVYNFQSLCAYETVALGYSSFCDLFTFEEWQGYEYSVDINFAGNNAFQSPTGRAVGIGWVEELRARLTHEYLTTARGSVNVTLDSMPSTFPLDQALNFDFSHDTNIMSILTAFGLTQFQPFMPDTTYTPHRSLIVSHMEPFAARLDIEIIEAPRPVVVNRGALGPDSSPYADAGEPTTYVHFKLNQRTIPLGVSYSECGLRRDGWCEIGAFLDATAGAWEASRYDYACNGDYESLPYGSINSGAPQ</sequence>
<dbReference type="CDD" id="cd07061">
    <property type="entry name" value="HP_HAP_like"/>
    <property type="match status" value="1"/>
</dbReference>